<accession>A0ABU6XM08</accession>
<evidence type="ECO:0000256" key="2">
    <source>
        <dbReference type="ARBA" id="ARBA00022729"/>
    </source>
</evidence>
<gene>
    <name evidence="9" type="ORF">PIB30_072556</name>
</gene>
<dbReference type="PANTHER" id="PTHR45708:SF22">
    <property type="entry name" value="ACIDIC ENDOCHITINASE"/>
    <property type="match status" value="1"/>
</dbReference>
<feature type="domain" description="GH18" evidence="8">
    <location>
        <begin position="36"/>
        <end position="151"/>
    </location>
</feature>
<comment type="caution">
    <text evidence="9">The sequence shown here is derived from an EMBL/GenBank/DDBJ whole genome shotgun (WGS) entry which is preliminary data.</text>
</comment>
<dbReference type="Gene3D" id="3.20.20.80">
    <property type="entry name" value="Glycosidases"/>
    <property type="match status" value="1"/>
</dbReference>
<dbReference type="PANTHER" id="PTHR45708">
    <property type="entry name" value="ENDOCHITINASE"/>
    <property type="match status" value="1"/>
</dbReference>
<evidence type="ECO:0000313" key="10">
    <source>
        <dbReference type="Proteomes" id="UP001341840"/>
    </source>
</evidence>
<dbReference type="PROSITE" id="PS51910">
    <property type="entry name" value="GH18_2"/>
    <property type="match status" value="1"/>
</dbReference>
<keyword evidence="4" id="KW-1015">Disulfide bond</keyword>
<evidence type="ECO:0000256" key="3">
    <source>
        <dbReference type="ARBA" id="ARBA00023024"/>
    </source>
</evidence>
<evidence type="ECO:0000256" key="7">
    <source>
        <dbReference type="SAM" id="Phobius"/>
    </source>
</evidence>
<keyword evidence="3" id="KW-0146">Chitin degradation</keyword>
<dbReference type="Proteomes" id="UP001341840">
    <property type="component" value="Unassembled WGS sequence"/>
</dbReference>
<keyword evidence="7" id="KW-0472">Membrane</keyword>
<proteinExistence type="predicted"/>
<keyword evidence="7" id="KW-0812">Transmembrane</keyword>
<keyword evidence="7" id="KW-1133">Transmembrane helix</keyword>
<comment type="catalytic activity">
    <reaction evidence="1">
        <text>Random endo-hydrolysis of N-acetyl-beta-D-glucosaminide (1-&gt;4)-beta-linkages in chitin and chitodextrins.</text>
        <dbReference type="EC" id="3.2.1.14"/>
    </reaction>
</comment>
<dbReference type="EMBL" id="JASCZI010212310">
    <property type="protein sequence ID" value="MED6199080.1"/>
    <property type="molecule type" value="Genomic_DNA"/>
</dbReference>
<name>A0ABU6XM08_9FABA</name>
<organism evidence="9 10">
    <name type="scientific">Stylosanthes scabra</name>
    <dbReference type="NCBI Taxonomy" id="79078"/>
    <lineage>
        <taxon>Eukaryota</taxon>
        <taxon>Viridiplantae</taxon>
        <taxon>Streptophyta</taxon>
        <taxon>Embryophyta</taxon>
        <taxon>Tracheophyta</taxon>
        <taxon>Spermatophyta</taxon>
        <taxon>Magnoliopsida</taxon>
        <taxon>eudicotyledons</taxon>
        <taxon>Gunneridae</taxon>
        <taxon>Pentapetalae</taxon>
        <taxon>rosids</taxon>
        <taxon>fabids</taxon>
        <taxon>Fabales</taxon>
        <taxon>Fabaceae</taxon>
        <taxon>Papilionoideae</taxon>
        <taxon>50 kb inversion clade</taxon>
        <taxon>dalbergioids sensu lato</taxon>
        <taxon>Dalbergieae</taxon>
        <taxon>Pterocarpus clade</taxon>
        <taxon>Stylosanthes</taxon>
    </lineage>
</organism>
<evidence type="ECO:0000256" key="4">
    <source>
        <dbReference type="ARBA" id="ARBA00023157"/>
    </source>
</evidence>
<dbReference type="InterPro" id="IPR050542">
    <property type="entry name" value="Glycosyl_Hydrlase18_Chitinase"/>
</dbReference>
<dbReference type="InterPro" id="IPR017853">
    <property type="entry name" value="GH"/>
</dbReference>
<evidence type="ECO:0000256" key="5">
    <source>
        <dbReference type="ARBA" id="ARBA00023277"/>
    </source>
</evidence>
<protein>
    <recommendedName>
        <fullName evidence="8">GH18 domain-containing protein</fullName>
    </recommendedName>
</protein>
<reference evidence="9 10" key="1">
    <citation type="journal article" date="2023" name="Plants (Basel)">
        <title>Bridging the Gap: Combining Genomics and Transcriptomics Approaches to Understand Stylosanthes scabra, an Orphan Legume from the Brazilian Caatinga.</title>
        <authorList>
            <person name="Ferreira-Neto J.R.C."/>
            <person name="da Silva M.D."/>
            <person name="Binneck E."/>
            <person name="de Melo N.F."/>
            <person name="da Silva R.H."/>
            <person name="de Melo A.L.T.M."/>
            <person name="Pandolfi V."/>
            <person name="Bustamante F.O."/>
            <person name="Brasileiro-Vidal A.C."/>
            <person name="Benko-Iseppon A.M."/>
        </authorList>
    </citation>
    <scope>NUCLEOTIDE SEQUENCE [LARGE SCALE GENOMIC DNA]</scope>
    <source>
        <tissue evidence="9">Leaves</tissue>
    </source>
</reference>
<evidence type="ECO:0000259" key="8">
    <source>
        <dbReference type="PROSITE" id="PS51910"/>
    </source>
</evidence>
<keyword evidence="10" id="KW-1185">Reference proteome</keyword>
<evidence type="ECO:0000256" key="6">
    <source>
        <dbReference type="ARBA" id="ARBA00023326"/>
    </source>
</evidence>
<keyword evidence="6" id="KW-0624">Polysaccharide degradation</keyword>
<feature type="transmembrane region" description="Helical" evidence="7">
    <location>
        <begin position="12"/>
        <end position="30"/>
    </location>
</feature>
<keyword evidence="2" id="KW-0732">Signal</keyword>
<dbReference type="SUPFAM" id="SSF51445">
    <property type="entry name" value="(Trans)glycosidases"/>
    <property type="match status" value="1"/>
</dbReference>
<feature type="transmembrane region" description="Helical" evidence="7">
    <location>
        <begin position="60"/>
        <end position="81"/>
    </location>
</feature>
<keyword evidence="5" id="KW-0119">Carbohydrate metabolism</keyword>
<sequence>MIKQKPYMVRVNLHLSYVLWLIYFIFGVFVNTTQADDIGVYLGKNDNEETLANTRASRKYFFLSLAFLTTFGNGGSAVLNLAGQCNASSKGCTGLSLDIKNCQKQGIKVMLAIGGGSSTSELKMLKVLLSICSETISWVIIHLRALLGTRC</sequence>
<evidence type="ECO:0000313" key="9">
    <source>
        <dbReference type="EMBL" id="MED6199080.1"/>
    </source>
</evidence>
<dbReference type="InterPro" id="IPR001223">
    <property type="entry name" value="Glyco_hydro18_cat"/>
</dbReference>
<evidence type="ECO:0000256" key="1">
    <source>
        <dbReference type="ARBA" id="ARBA00000822"/>
    </source>
</evidence>